<dbReference type="Proteomes" id="UP000634136">
    <property type="component" value="Unassembled WGS sequence"/>
</dbReference>
<evidence type="ECO:0000313" key="2">
    <source>
        <dbReference type="Proteomes" id="UP000634136"/>
    </source>
</evidence>
<keyword evidence="2" id="KW-1185">Reference proteome</keyword>
<reference evidence="1" key="1">
    <citation type="submission" date="2020-09" db="EMBL/GenBank/DDBJ databases">
        <title>Genome-Enabled Discovery of Anthraquinone Biosynthesis in Senna tora.</title>
        <authorList>
            <person name="Kang S.-H."/>
            <person name="Pandey R.P."/>
            <person name="Lee C.-M."/>
            <person name="Sim J.-S."/>
            <person name="Jeong J.-T."/>
            <person name="Choi B.-S."/>
            <person name="Jung M."/>
            <person name="Ginzburg D."/>
            <person name="Zhao K."/>
            <person name="Won S.Y."/>
            <person name="Oh T.-J."/>
            <person name="Yu Y."/>
            <person name="Kim N.-H."/>
            <person name="Lee O.R."/>
            <person name="Lee T.-H."/>
            <person name="Bashyal P."/>
            <person name="Kim T.-S."/>
            <person name="Lee W.-H."/>
            <person name="Kawkins C."/>
            <person name="Kim C.-K."/>
            <person name="Kim J.S."/>
            <person name="Ahn B.O."/>
            <person name="Rhee S.Y."/>
            <person name="Sohng J.K."/>
        </authorList>
    </citation>
    <scope>NUCLEOTIDE SEQUENCE</scope>
    <source>
        <tissue evidence="1">Leaf</tissue>
    </source>
</reference>
<evidence type="ECO:0000313" key="1">
    <source>
        <dbReference type="EMBL" id="KAF7807454.1"/>
    </source>
</evidence>
<comment type="caution">
    <text evidence="1">The sequence shown here is derived from an EMBL/GenBank/DDBJ whole genome shotgun (WGS) entry which is preliminary data.</text>
</comment>
<organism evidence="1 2">
    <name type="scientific">Senna tora</name>
    <dbReference type="NCBI Taxonomy" id="362788"/>
    <lineage>
        <taxon>Eukaryota</taxon>
        <taxon>Viridiplantae</taxon>
        <taxon>Streptophyta</taxon>
        <taxon>Embryophyta</taxon>
        <taxon>Tracheophyta</taxon>
        <taxon>Spermatophyta</taxon>
        <taxon>Magnoliopsida</taxon>
        <taxon>eudicotyledons</taxon>
        <taxon>Gunneridae</taxon>
        <taxon>Pentapetalae</taxon>
        <taxon>rosids</taxon>
        <taxon>fabids</taxon>
        <taxon>Fabales</taxon>
        <taxon>Fabaceae</taxon>
        <taxon>Caesalpinioideae</taxon>
        <taxon>Cassia clade</taxon>
        <taxon>Senna</taxon>
    </lineage>
</organism>
<proteinExistence type="predicted"/>
<dbReference type="EMBL" id="JAAIUW010000012">
    <property type="protein sequence ID" value="KAF7807454.1"/>
    <property type="molecule type" value="Genomic_DNA"/>
</dbReference>
<protein>
    <submittedName>
        <fullName evidence="1">Uncharacterized protein</fullName>
    </submittedName>
</protein>
<sequence>MAPSTEYSVAVFIVVYRMYVLFDNRYLEVVGPPILLKHGENKHGFSVDYASGESIIVTFARKTCTAKDAKLYAFYSDKLSSKNFTKYLMEFVIWTNPEMHNSRSNWLVHTQFRTIPGGLRFFSLKDYVIYCLPDERNAQNIPYRSHSKIIFFIKLVEQYHDFKQLRCPPELTFTVSKMCNYYLTIRSW</sequence>
<gene>
    <name evidence="1" type="ORF">G2W53_039615</name>
</gene>
<name>A0A834W832_9FABA</name>
<dbReference type="AlphaFoldDB" id="A0A834W832"/>
<accession>A0A834W832</accession>